<evidence type="ECO:0000256" key="3">
    <source>
        <dbReference type="ARBA" id="ARBA00007494"/>
    </source>
</evidence>
<evidence type="ECO:0000256" key="1">
    <source>
        <dbReference type="ARBA" id="ARBA00002724"/>
    </source>
</evidence>
<dbReference type="CDD" id="cd02440">
    <property type="entry name" value="AdoMet_MTases"/>
    <property type="match status" value="1"/>
</dbReference>
<evidence type="ECO:0000256" key="14">
    <source>
        <dbReference type="PROSITE-ProRule" id="PRU01023"/>
    </source>
</evidence>
<dbReference type="InterPro" id="IPR023267">
    <property type="entry name" value="RCMT"/>
</dbReference>
<comment type="catalytic activity">
    <reaction evidence="13">
        <text>cytidine(967) in 16S rRNA + S-adenosyl-L-methionine = 5-methylcytidine(967) in 16S rRNA + S-adenosyl-L-homocysteine + H(+)</text>
        <dbReference type="Rhea" id="RHEA:42748"/>
        <dbReference type="Rhea" id="RHEA-COMP:10219"/>
        <dbReference type="Rhea" id="RHEA-COMP:10220"/>
        <dbReference type="ChEBI" id="CHEBI:15378"/>
        <dbReference type="ChEBI" id="CHEBI:57856"/>
        <dbReference type="ChEBI" id="CHEBI:59789"/>
        <dbReference type="ChEBI" id="CHEBI:74483"/>
        <dbReference type="ChEBI" id="CHEBI:82748"/>
        <dbReference type="EC" id="2.1.1.176"/>
    </reaction>
</comment>
<dbReference type="GO" id="GO:0005829">
    <property type="term" value="C:cytosol"/>
    <property type="evidence" value="ECO:0007669"/>
    <property type="project" value="TreeGrafter"/>
</dbReference>
<keyword evidence="17" id="KW-1185">Reference proteome</keyword>
<dbReference type="InterPro" id="IPR004573">
    <property type="entry name" value="rRNA_ssu_MeTfrase_B"/>
</dbReference>
<feature type="active site" description="Nucleophile" evidence="14">
    <location>
        <position position="373"/>
    </location>
</feature>
<dbReference type="SUPFAM" id="SSF53335">
    <property type="entry name" value="S-adenosyl-L-methionine-dependent methyltransferases"/>
    <property type="match status" value="1"/>
</dbReference>
<keyword evidence="6" id="KW-0698">rRNA processing</keyword>
<dbReference type="InterPro" id="IPR029063">
    <property type="entry name" value="SAM-dependent_MTases_sf"/>
</dbReference>
<dbReference type="Gene3D" id="3.30.70.1170">
    <property type="entry name" value="Sun protein, domain 3"/>
    <property type="match status" value="1"/>
</dbReference>
<dbReference type="AlphaFoldDB" id="A0A2T5IY53"/>
<evidence type="ECO:0000256" key="6">
    <source>
        <dbReference type="ARBA" id="ARBA00022552"/>
    </source>
</evidence>
<comment type="function">
    <text evidence="1">Specifically methylates the cytosine at position 967 (m5C967) of 16S rRNA.</text>
</comment>
<dbReference type="Pfam" id="PF01029">
    <property type="entry name" value="NusB"/>
    <property type="match status" value="1"/>
</dbReference>
<keyword evidence="8 14" id="KW-0808">Transferase</keyword>
<evidence type="ECO:0000256" key="4">
    <source>
        <dbReference type="ARBA" id="ARBA00012140"/>
    </source>
</evidence>
<dbReference type="Gene3D" id="3.40.50.150">
    <property type="entry name" value="Vaccinia Virus protein VP39"/>
    <property type="match status" value="1"/>
</dbReference>
<keyword evidence="5" id="KW-0963">Cytoplasm</keyword>
<dbReference type="Gene3D" id="1.10.287.730">
    <property type="entry name" value="Helix hairpin bin"/>
    <property type="match status" value="1"/>
</dbReference>
<gene>
    <name evidence="16" type="ORF">C8N29_11059</name>
</gene>
<dbReference type="OrthoDB" id="9810297at2"/>
<dbReference type="Pfam" id="PF22458">
    <property type="entry name" value="RsmF-B_ferredox"/>
    <property type="match status" value="1"/>
</dbReference>
<dbReference type="NCBIfam" id="TIGR00563">
    <property type="entry name" value="rsmB"/>
    <property type="match status" value="1"/>
</dbReference>
<comment type="similarity">
    <text evidence="3 14">Belongs to the class I-like SAM-binding methyltransferase superfamily. RsmB/NOP family.</text>
</comment>
<evidence type="ECO:0000313" key="17">
    <source>
        <dbReference type="Proteomes" id="UP000244223"/>
    </source>
</evidence>
<evidence type="ECO:0000256" key="12">
    <source>
        <dbReference type="ARBA" id="ARBA00031088"/>
    </source>
</evidence>
<dbReference type="InterPro" id="IPR035926">
    <property type="entry name" value="NusB-like_sf"/>
</dbReference>
<keyword evidence="10 14" id="KW-0694">RNA-binding</keyword>
<feature type="binding site" evidence="14">
    <location>
        <position position="272"/>
    </location>
    <ligand>
        <name>S-adenosyl-L-methionine</name>
        <dbReference type="ChEBI" id="CHEBI:59789"/>
    </ligand>
</feature>
<protein>
    <recommendedName>
        <fullName evidence="4">16S rRNA (cytosine(967)-C(5))-methyltransferase</fullName>
        <ecNumber evidence="4">2.1.1.176</ecNumber>
    </recommendedName>
    <alternativeName>
        <fullName evidence="11">16S rRNA m5C967 methyltransferase</fullName>
    </alternativeName>
    <alternativeName>
        <fullName evidence="12">rRNA (cytosine-C(5)-)-methyltransferase RsmB</fullName>
    </alternativeName>
</protein>
<reference evidence="16 17" key="1">
    <citation type="submission" date="2018-04" db="EMBL/GenBank/DDBJ databases">
        <title>Genomic Encyclopedia of Archaeal and Bacterial Type Strains, Phase II (KMG-II): from individual species to whole genera.</title>
        <authorList>
            <person name="Goeker M."/>
        </authorList>
    </citation>
    <scope>NUCLEOTIDE SEQUENCE [LARGE SCALE GENOMIC DNA]</scope>
    <source>
        <strain evidence="16 17">DSM 5822</strain>
    </source>
</reference>
<comment type="caution">
    <text evidence="16">The sequence shown here is derived from an EMBL/GenBank/DDBJ whole genome shotgun (WGS) entry which is preliminary data.</text>
</comment>
<keyword evidence="7 14" id="KW-0489">Methyltransferase</keyword>
<dbReference type="PRINTS" id="PR02008">
    <property type="entry name" value="RCMTFAMILY"/>
</dbReference>
<dbReference type="InterPro" id="IPR054728">
    <property type="entry name" value="RsmB-like_ferredoxin"/>
</dbReference>
<keyword evidence="9 14" id="KW-0949">S-adenosyl-L-methionine</keyword>
<feature type="domain" description="SAM-dependent MTase RsmB/NOP-type" evidence="15">
    <location>
        <begin position="159"/>
        <end position="431"/>
    </location>
</feature>
<evidence type="ECO:0000313" key="16">
    <source>
        <dbReference type="EMBL" id="PTQ88910.1"/>
    </source>
</evidence>
<proteinExistence type="inferred from homology"/>
<dbReference type="GO" id="GO:0006355">
    <property type="term" value="P:regulation of DNA-templated transcription"/>
    <property type="evidence" value="ECO:0007669"/>
    <property type="project" value="InterPro"/>
</dbReference>
<dbReference type="FunFam" id="3.40.50.150:FF:000022">
    <property type="entry name" value="Ribosomal RNA small subunit methyltransferase B"/>
    <property type="match status" value="1"/>
</dbReference>
<dbReference type="EMBL" id="QAON01000010">
    <property type="protein sequence ID" value="PTQ88910.1"/>
    <property type="molecule type" value="Genomic_DNA"/>
</dbReference>
<organism evidence="16 17">
    <name type="scientific">Agitococcus lubricus</name>
    <dbReference type="NCBI Taxonomy" id="1077255"/>
    <lineage>
        <taxon>Bacteria</taxon>
        <taxon>Pseudomonadati</taxon>
        <taxon>Pseudomonadota</taxon>
        <taxon>Gammaproteobacteria</taxon>
        <taxon>Moraxellales</taxon>
        <taxon>Moraxellaceae</taxon>
        <taxon>Agitococcus</taxon>
    </lineage>
</organism>
<name>A0A2T5IY53_9GAMM</name>
<accession>A0A2T5IY53</accession>
<dbReference type="GO" id="GO:0070475">
    <property type="term" value="P:rRNA base methylation"/>
    <property type="evidence" value="ECO:0007669"/>
    <property type="project" value="TreeGrafter"/>
</dbReference>
<evidence type="ECO:0000256" key="7">
    <source>
        <dbReference type="ARBA" id="ARBA00022603"/>
    </source>
</evidence>
<evidence type="ECO:0000259" key="15">
    <source>
        <dbReference type="PROSITE" id="PS51686"/>
    </source>
</evidence>
<dbReference type="SUPFAM" id="SSF48013">
    <property type="entry name" value="NusB-like"/>
    <property type="match status" value="1"/>
</dbReference>
<comment type="subcellular location">
    <subcellularLocation>
        <location evidence="2">Cytoplasm</location>
    </subcellularLocation>
</comment>
<dbReference type="PANTHER" id="PTHR22807">
    <property type="entry name" value="NOP2 YEAST -RELATED NOL1/NOP2/FMU SUN DOMAIN-CONTAINING"/>
    <property type="match status" value="1"/>
</dbReference>
<dbReference type="InterPro" id="IPR001678">
    <property type="entry name" value="MeTrfase_RsmB-F_NOP2_dom"/>
</dbReference>
<dbReference type="InterPro" id="IPR049560">
    <property type="entry name" value="MeTrfase_RsmB-F_NOP2_cat"/>
</dbReference>
<dbReference type="InterPro" id="IPR006027">
    <property type="entry name" value="NusB_RsmB_TIM44"/>
</dbReference>
<dbReference type="EC" id="2.1.1.176" evidence="4"/>
<evidence type="ECO:0000256" key="8">
    <source>
        <dbReference type="ARBA" id="ARBA00022679"/>
    </source>
</evidence>
<dbReference type="PANTHER" id="PTHR22807:SF61">
    <property type="entry name" value="NOL1_NOP2_SUN FAMILY PROTEIN _ ANTITERMINATION NUSB DOMAIN-CONTAINING PROTEIN"/>
    <property type="match status" value="1"/>
</dbReference>
<dbReference type="Proteomes" id="UP000244223">
    <property type="component" value="Unassembled WGS sequence"/>
</dbReference>
<feature type="binding site" evidence="14">
    <location>
        <position position="301"/>
    </location>
    <ligand>
        <name>S-adenosyl-L-methionine</name>
        <dbReference type="ChEBI" id="CHEBI:59789"/>
    </ligand>
</feature>
<dbReference type="GO" id="GO:0003723">
    <property type="term" value="F:RNA binding"/>
    <property type="evidence" value="ECO:0007669"/>
    <property type="project" value="UniProtKB-UniRule"/>
</dbReference>
<evidence type="ECO:0000256" key="5">
    <source>
        <dbReference type="ARBA" id="ARBA00022490"/>
    </source>
</evidence>
<dbReference type="InterPro" id="IPR018314">
    <property type="entry name" value="RsmB/NOL1/NOP2-like_CS"/>
</dbReference>
<evidence type="ECO:0000256" key="11">
    <source>
        <dbReference type="ARBA" id="ARBA00030399"/>
    </source>
</evidence>
<dbReference type="NCBIfam" id="NF008149">
    <property type="entry name" value="PRK10901.1"/>
    <property type="match status" value="1"/>
</dbReference>
<evidence type="ECO:0000256" key="9">
    <source>
        <dbReference type="ARBA" id="ARBA00022691"/>
    </source>
</evidence>
<feature type="binding site" evidence="14">
    <location>
        <begin position="249"/>
        <end position="255"/>
    </location>
    <ligand>
        <name>S-adenosyl-L-methionine</name>
        <dbReference type="ChEBI" id="CHEBI:59789"/>
    </ligand>
</feature>
<dbReference type="PROSITE" id="PS51686">
    <property type="entry name" value="SAM_MT_RSMB_NOP"/>
    <property type="match status" value="1"/>
</dbReference>
<feature type="binding site" evidence="14">
    <location>
        <position position="320"/>
    </location>
    <ligand>
        <name>S-adenosyl-L-methionine</name>
        <dbReference type="ChEBI" id="CHEBI:59789"/>
    </ligand>
</feature>
<evidence type="ECO:0000256" key="10">
    <source>
        <dbReference type="ARBA" id="ARBA00022884"/>
    </source>
</evidence>
<dbReference type="PROSITE" id="PS01153">
    <property type="entry name" value="NOL1_NOP2_SUN"/>
    <property type="match status" value="1"/>
</dbReference>
<dbReference type="Gene3D" id="1.10.940.10">
    <property type="entry name" value="NusB-like"/>
    <property type="match status" value="1"/>
</dbReference>
<evidence type="ECO:0000256" key="2">
    <source>
        <dbReference type="ARBA" id="ARBA00004496"/>
    </source>
</evidence>
<dbReference type="GO" id="GO:0009383">
    <property type="term" value="F:rRNA (cytosine-C5-)-methyltransferase activity"/>
    <property type="evidence" value="ECO:0007669"/>
    <property type="project" value="TreeGrafter"/>
</dbReference>
<dbReference type="RefSeq" id="WP_107866070.1">
    <property type="nucleotide sequence ID" value="NZ_QAON01000010.1"/>
</dbReference>
<sequence length="432" mass="48320">MKPLNIRALAAQAIMPVIAQGMSLNQSLPAIQQRCAERDRPLLQSLVYGTVREWFYLQALIKRLVPKPIKEDAALVVLSLGLYQLLRTRVPTHAAIGETVEACKQLGFNAQAGFVNAVLRRFSQEHENLCTQVTHEQHAHPHWLVKQLRKDWPKAVEQILAANNHPAALTLRVNQRKISREAYLALLAEQQIAAEVCQFSPVGVRLSELHDVTRLPLYAEGGFSVQDESAQLAALLLNPAPHSVVLDACAAPAGKTAHLLEQADYQLLMAIDSEAQRVQRMHENLSRLQLNFPYVQVLKADASRPDTWANHQQFDAILLDAPCTATGVIRRHPDIKLLRKATDVEQTVDLQRQILRALWPTLKVGGRLLYATCSVLKAENEYQIKAFLQDTPNAKEIPLKGYWGDARTHGRQILPKIKGGDGFYYALLEKTA</sequence>
<evidence type="ECO:0000256" key="13">
    <source>
        <dbReference type="ARBA" id="ARBA00047283"/>
    </source>
</evidence>
<dbReference type="Pfam" id="PF01189">
    <property type="entry name" value="Methyltr_RsmB-F"/>
    <property type="match status" value="1"/>
</dbReference>